<dbReference type="PROSITE" id="PS00108">
    <property type="entry name" value="PROTEIN_KINASE_ST"/>
    <property type="match status" value="1"/>
</dbReference>
<dbReference type="Gene3D" id="1.10.510.10">
    <property type="entry name" value="Transferase(Phosphotransferase) domain 1"/>
    <property type="match status" value="1"/>
</dbReference>
<evidence type="ECO:0000259" key="7">
    <source>
        <dbReference type="PROSITE" id="PS50011"/>
    </source>
</evidence>
<gene>
    <name evidence="8" type="ORF">SCF082_LOCUS50398</name>
</gene>
<evidence type="ECO:0000313" key="9">
    <source>
        <dbReference type="Proteomes" id="UP001642464"/>
    </source>
</evidence>
<comment type="caution">
    <text evidence="8">The sequence shown here is derived from an EMBL/GenBank/DDBJ whole genome shotgun (WGS) entry which is preliminary data.</text>
</comment>
<accession>A0ABP0S7T0</accession>
<name>A0ABP0S7T0_9DINO</name>
<dbReference type="PANTHER" id="PTHR43289:SF6">
    <property type="entry name" value="SERINE_THREONINE-PROTEIN KINASE NEKL-3"/>
    <property type="match status" value="1"/>
</dbReference>
<keyword evidence="6" id="KW-0472">Membrane</keyword>
<dbReference type="InterPro" id="IPR011009">
    <property type="entry name" value="Kinase-like_dom_sf"/>
</dbReference>
<dbReference type="InterPro" id="IPR015943">
    <property type="entry name" value="WD40/YVTN_repeat-like_dom_sf"/>
</dbReference>
<feature type="transmembrane region" description="Helical" evidence="6">
    <location>
        <begin position="293"/>
        <end position="316"/>
    </location>
</feature>
<evidence type="ECO:0000256" key="1">
    <source>
        <dbReference type="ARBA" id="ARBA00022679"/>
    </source>
</evidence>
<evidence type="ECO:0000256" key="2">
    <source>
        <dbReference type="ARBA" id="ARBA00022741"/>
    </source>
</evidence>
<feature type="region of interest" description="Disordered" evidence="5">
    <location>
        <begin position="259"/>
        <end position="286"/>
    </location>
</feature>
<keyword evidence="3 8" id="KW-0418">Kinase</keyword>
<dbReference type="Gene3D" id="1.25.40.10">
    <property type="entry name" value="Tetratricopeptide repeat domain"/>
    <property type="match status" value="1"/>
</dbReference>
<evidence type="ECO:0000256" key="5">
    <source>
        <dbReference type="SAM" id="MobiDB-lite"/>
    </source>
</evidence>
<feature type="non-terminal residue" evidence="8">
    <location>
        <position position="831"/>
    </location>
</feature>
<dbReference type="EMBL" id="CAXAMM010043065">
    <property type="protein sequence ID" value="CAK9108350.1"/>
    <property type="molecule type" value="Genomic_DNA"/>
</dbReference>
<dbReference type="InterPro" id="IPR000719">
    <property type="entry name" value="Prot_kinase_dom"/>
</dbReference>
<organism evidence="8 9">
    <name type="scientific">Durusdinium trenchii</name>
    <dbReference type="NCBI Taxonomy" id="1381693"/>
    <lineage>
        <taxon>Eukaryota</taxon>
        <taxon>Sar</taxon>
        <taxon>Alveolata</taxon>
        <taxon>Dinophyceae</taxon>
        <taxon>Suessiales</taxon>
        <taxon>Symbiodiniaceae</taxon>
        <taxon>Durusdinium</taxon>
    </lineage>
</organism>
<evidence type="ECO:0000256" key="3">
    <source>
        <dbReference type="ARBA" id="ARBA00022777"/>
    </source>
</evidence>
<sequence>MGKVYRATYLKNGMVVAVKVLAPDLTADEKIAQRFIRETEILKKLKHPHIVRYYGAGSTRAQRFYAMELVTGGTLDTLIREKGRLSWQEVVHYGIQIAKALEHAHNAGIVHRDLKPGNLLISSDGVLKLSDFGIARDTQATALTQAGKTLGTMHYMAPEQISGKQPVSRRTDLYALGCVLFQMLTGRTPFESNSQAELLFKHLDEKPPSVRDADMEIPLWLAELIDELLAKDPDDRPYDALAVQVRLQEVGEKVKEQETRLRETTQEGQSALTQAHTKSRKKRRKKKVAKTPIYERTWFLATGLAVVVLFIVWALLPPSEETLYGRVKVYMEQPEPTEWIHAEQDLERMLERFPDGEHAEQAQLWLDQIEMHRAERRADTNIRFGRPPQSEAERLYVEAQQYEKFGDRLTALEKYDAMPNVIDMSEETRPYLNLARKRSREIRAGDWPQVLGPQRNAIAAEDERLSDEWPKTGPAVVWERQVGSGYAGVAVVADTVILFHRERGEEVVEALSAGTGETLWRDGHPTTFYPQVGGGDGPLCVPTIQGDNVVTYGAQGVLRCNELKTGQRRWLRDTHREFGAREGYFGAGSSPIVVGDRVIVNVGGSRQNAGVVAFSLEDGETLWQTSSEPPSYSAPTSVTVEGRPHVLMLTRYKCMLIDVAEGAIRFQFPFGQRGPTVNAATPLVDDETLLVTAAYGIGTVYANYSIYNVETIWESERLLASQYCTPVRIGSHLYAIDGRDDVPPADLKCVDLKAERVLWVEQNFGYGSLLLADGKLLACGTDGELVLGRASPQGFVRLASHRAFRGTVRALPALSRGRLFVRDERVLKCFD</sequence>
<dbReference type="SMART" id="SM00220">
    <property type="entry name" value="S_TKc"/>
    <property type="match status" value="1"/>
</dbReference>
<protein>
    <submittedName>
        <fullName evidence="8">Probable serine/threonine-protein kinase CPE1738</fullName>
    </submittedName>
</protein>
<dbReference type="Gene3D" id="2.130.10.10">
    <property type="entry name" value="YVTN repeat-like/Quinoprotein amine dehydrogenase"/>
    <property type="match status" value="1"/>
</dbReference>
<dbReference type="SUPFAM" id="SSF50998">
    <property type="entry name" value="Quinoprotein alcohol dehydrogenase-like"/>
    <property type="match status" value="1"/>
</dbReference>
<evidence type="ECO:0000256" key="6">
    <source>
        <dbReference type="SAM" id="Phobius"/>
    </source>
</evidence>
<feature type="domain" description="Protein kinase" evidence="7">
    <location>
        <begin position="1"/>
        <end position="250"/>
    </location>
</feature>
<dbReference type="PANTHER" id="PTHR43289">
    <property type="entry name" value="MITOGEN-ACTIVATED PROTEIN KINASE KINASE KINASE 20-RELATED"/>
    <property type="match status" value="1"/>
</dbReference>
<feature type="compositionally biased region" description="Basic residues" evidence="5">
    <location>
        <begin position="277"/>
        <end position="286"/>
    </location>
</feature>
<dbReference type="Pfam" id="PF13360">
    <property type="entry name" value="PQQ_2"/>
    <property type="match status" value="1"/>
</dbReference>
<dbReference type="InterPro" id="IPR008271">
    <property type="entry name" value="Ser/Thr_kinase_AS"/>
</dbReference>
<keyword evidence="2" id="KW-0547">Nucleotide-binding</keyword>
<keyword evidence="4" id="KW-0067">ATP-binding</keyword>
<dbReference type="CDD" id="cd14014">
    <property type="entry name" value="STKc_PknB_like"/>
    <property type="match status" value="1"/>
</dbReference>
<keyword evidence="6" id="KW-0812">Transmembrane</keyword>
<reference evidence="8 9" key="1">
    <citation type="submission" date="2024-02" db="EMBL/GenBank/DDBJ databases">
        <authorList>
            <person name="Chen Y."/>
            <person name="Shah S."/>
            <person name="Dougan E. K."/>
            <person name="Thang M."/>
            <person name="Chan C."/>
        </authorList>
    </citation>
    <scope>NUCLEOTIDE SEQUENCE [LARGE SCALE GENOMIC DNA]</scope>
</reference>
<proteinExistence type="predicted"/>
<dbReference type="GO" id="GO:0016301">
    <property type="term" value="F:kinase activity"/>
    <property type="evidence" value="ECO:0007669"/>
    <property type="project" value="UniProtKB-KW"/>
</dbReference>
<dbReference type="InterPro" id="IPR011047">
    <property type="entry name" value="Quinoprotein_ADH-like_sf"/>
</dbReference>
<keyword evidence="1" id="KW-0808">Transferase</keyword>
<evidence type="ECO:0000313" key="8">
    <source>
        <dbReference type="EMBL" id="CAK9108350.1"/>
    </source>
</evidence>
<keyword evidence="9" id="KW-1185">Reference proteome</keyword>
<dbReference type="Proteomes" id="UP001642464">
    <property type="component" value="Unassembled WGS sequence"/>
</dbReference>
<dbReference type="InterPro" id="IPR011990">
    <property type="entry name" value="TPR-like_helical_dom_sf"/>
</dbReference>
<evidence type="ECO:0000256" key="4">
    <source>
        <dbReference type="ARBA" id="ARBA00022840"/>
    </source>
</evidence>
<dbReference type="InterPro" id="IPR002372">
    <property type="entry name" value="PQQ_rpt_dom"/>
</dbReference>
<keyword evidence="6" id="KW-1133">Transmembrane helix</keyword>
<dbReference type="PROSITE" id="PS50011">
    <property type="entry name" value="PROTEIN_KINASE_DOM"/>
    <property type="match status" value="1"/>
</dbReference>
<dbReference type="SUPFAM" id="SSF56112">
    <property type="entry name" value="Protein kinase-like (PK-like)"/>
    <property type="match status" value="1"/>
</dbReference>
<dbReference type="Pfam" id="PF00069">
    <property type="entry name" value="Pkinase"/>
    <property type="match status" value="1"/>
</dbReference>